<name>A0A9X1B5Z4_9GAMM</name>
<evidence type="ECO:0000256" key="4">
    <source>
        <dbReference type="ARBA" id="ARBA00023163"/>
    </source>
</evidence>
<organism evidence="6 7">
    <name type="scientific">Lamprobacter modestohalophilus</name>
    <dbReference type="NCBI Taxonomy" id="1064514"/>
    <lineage>
        <taxon>Bacteria</taxon>
        <taxon>Pseudomonadati</taxon>
        <taxon>Pseudomonadota</taxon>
        <taxon>Gammaproteobacteria</taxon>
        <taxon>Chromatiales</taxon>
        <taxon>Chromatiaceae</taxon>
        <taxon>Lamprobacter</taxon>
    </lineage>
</organism>
<keyword evidence="2" id="KW-0805">Transcription regulation</keyword>
<dbReference type="EMBL" id="NRRY01000053">
    <property type="protein sequence ID" value="MBK1620953.1"/>
    <property type="molecule type" value="Genomic_DNA"/>
</dbReference>
<dbReference type="InterPro" id="IPR039422">
    <property type="entry name" value="MarR/SlyA-like"/>
</dbReference>
<keyword evidence="4" id="KW-0804">Transcription</keyword>
<dbReference type="GO" id="GO:0005737">
    <property type="term" value="C:cytoplasm"/>
    <property type="evidence" value="ECO:0007669"/>
    <property type="project" value="UniProtKB-SubCell"/>
</dbReference>
<dbReference type="InterPro" id="IPR036390">
    <property type="entry name" value="WH_DNA-bd_sf"/>
</dbReference>
<reference evidence="6 7" key="1">
    <citation type="journal article" date="2020" name="Microorganisms">
        <title>Osmotic Adaptation and Compatible Solute Biosynthesis of Phototrophic Bacteria as Revealed from Genome Analyses.</title>
        <authorList>
            <person name="Imhoff J.F."/>
            <person name="Rahn T."/>
            <person name="Kunzel S."/>
            <person name="Keller A."/>
            <person name="Neulinger S.C."/>
        </authorList>
    </citation>
    <scope>NUCLEOTIDE SEQUENCE [LARGE SCALE GENOMIC DNA]</scope>
    <source>
        <strain evidence="6 7">DSM 25653</strain>
    </source>
</reference>
<dbReference type="GO" id="GO:0003700">
    <property type="term" value="F:DNA-binding transcription factor activity"/>
    <property type="evidence" value="ECO:0007669"/>
    <property type="project" value="InterPro"/>
</dbReference>
<dbReference type="PANTHER" id="PTHR33164">
    <property type="entry name" value="TRANSCRIPTIONAL REGULATOR, MARR FAMILY"/>
    <property type="match status" value="1"/>
</dbReference>
<comment type="subcellular location">
    <subcellularLocation>
        <location evidence="1">Cytoplasm</location>
    </subcellularLocation>
</comment>
<dbReference type="Pfam" id="PF12802">
    <property type="entry name" value="MarR_2"/>
    <property type="match status" value="1"/>
</dbReference>
<keyword evidence="3" id="KW-0238">DNA-binding</keyword>
<dbReference type="Gene3D" id="1.10.10.10">
    <property type="entry name" value="Winged helix-like DNA-binding domain superfamily/Winged helix DNA-binding domain"/>
    <property type="match status" value="1"/>
</dbReference>
<keyword evidence="7" id="KW-1185">Reference proteome</keyword>
<feature type="domain" description="HTH marR-type" evidence="5">
    <location>
        <begin position="1"/>
        <end position="132"/>
    </location>
</feature>
<protein>
    <recommendedName>
        <fullName evidence="5">HTH marR-type domain-containing protein</fullName>
    </recommendedName>
</protein>
<evidence type="ECO:0000256" key="2">
    <source>
        <dbReference type="ARBA" id="ARBA00023015"/>
    </source>
</evidence>
<evidence type="ECO:0000313" key="6">
    <source>
        <dbReference type="EMBL" id="MBK1620953.1"/>
    </source>
</evidence>
<accession>A0A9X1B5Z4</accession>
<dbReference type="SMART" id="SM00347">
    <property type="entry name" value="HTH_MARR"/>
    <property type="match status" value="1"/>
</dbReference>
<dbReference type="AlphaFoldDB" id="A0A9X1B5Z4"/>
<dbReference type="SUPFAM" id="SSF46785">
    <property type="entry name" value="Winged helix' DNA-binding domain"/>
    <property type="match status" value="1"/>
</dbReference>
<dbReference type="RefSeq" id="WP_200248745.1">
    <property type="nucleotide sequence ID" value="NZ_NRRY01000053.1"/>
</dbReference>
<dbReference type="PROSITE" id="PS01117">
    <property type="entry name" value="HTH_MARR_1"/>
    <property type="match status" value="1"/>
</dbReference>
<evidence type="ECO:0000259" key="5">
    <source>
        <dbReference type="PROSITE" id="PS50995"/>
    </source>
</evidence>
<dbReference type="InterPro" id="IPR036388">
    <property type="entry name" value="WH-like_DNA-bd_sf"/>
</dbReference>
<dbReference type="GO" id="GO:0003677">
    <property type="term" value="F:DNA binding"/>
    <property type="evidence" value="ECO:0007669"/>
    <property type="project" value="UniProtKB-KW"/>
</dbReference>
<sequence length="186" mass="20383">MAIDDTLERLCNLLRSEAWVASAKVGLQPIHLHTLRYLAVCNRYSDTPLAVAEFLGQTKGSVSQSLKLLAGKGLVIKRPDAADRRVVHLTLTSAALELLERTGREQRIRQAAADLDETARSALDAGLTELLRALQIAHGRRVFGVCSGCRFNERRADGYRCSLTGEPLSAEDVVRICREYEAPGAV</sequence>
<dbReference type="InterPro" id="IPR000835">
    <property type="entry name" value="HTH_MarR-typ"/>
</dbReference>
<comment type="caution">
    <text evidence="6">The sequence shown here is derived from an EMBL/GenBank/DDBJ whole genome shotgun (WGS) entry which is preliminary data.</text>
</comment>
<proteinExistence type="predicted"/>
<dbReference type="PANTHER" id="PTHR33164:SF5">
    <property type="entry name" value="ORGANIC HYDROPEROXIDE RESISTANCE TRANSCRIPTIONAL REGULATOR"/>
    <property type="match status" value="1"/>
</dbReference>
<dbReference type="Proteomes" id="UP001138768">
    <property type="component" value="Unassembled WGS sequence"/>
</dbReference>
<gene>
    <name evidence="6" type="ORF">CKO42_21510</name>
</gene>
<evidence type="ECO:0000256" key="3">
    <source>
        <dbReference type="ARBA" id="ARBA00023125"/>
    </source>
</evidence>
<dbReference type="PROSITE" id="PS50995">
    <property type="entry name" value="HTH_MARR_2"/>
    <property type="match status" value="1"/>
</dbReference>
<evidence type="ECO:0000313" key="7">
    <source>
        <dbReference type="Proteomes" id="UP001138768"/>
    </source>
</evidence>
<evidence type="ECO:0000256" key="1">
    <source>
        <dbReference type="ARBA" id="ARBA00004496"/>
    </source>
</evidence>
<dbReference type="GO" id="GO:0006950">
    <property type="term" value="P:response to stress"/>
    <property type="evidence" value="ECO:0007669"/>
    <property type="project" value="TreeGrafter"/>
</dbReference>
<dbReference type="InterPro" id="IPR023187">
    <property type="entry name" value="Tscrpt_reg_MarR-type_CS"/>
</dbReference>